<protein>
    <submittedName>
        <fullName evidence="1">Uncharacterized protein</fullName>
    </submittedName>
</protein>
<reference evidence="1" key="1">
    <citation type="journal article" date="2020" name="Nature">
        <title>Giant virus diversity and host interactions through global metagenomics.</title>
        <authorList>
            <person name="Schulz F."/>
            <person name="Roux S."/>
            <person name="Paez-Espino D."/>
            <person name="Jungbluth S."/>
            <person name="Walsh D.A."/>
            <person name="Denef V.J."/>
            <person name="McMahon K.D."/>
            <person name="Konstantinidis K.T."/>
            <person name="Eloe-Fadrosh E.A."/>
            <person name="Kyrpides N.C."/>
            <person name="Woyke T."/>
        </authorList>
    </citation>
    <scope>NUCLEOTIDE SEQUENCE</scope>
    <source>
        <strain evidence="1">GVMAG-M-3300009159-65</strain>
    </source>
</reference>
<accession>A0A6C0ETT4</accession>
<evidence type="ECO:0000313" key="1">
    <source>
        <dbReference type="EMBL" id="QHT32408.1"/>
    </source>
</evidence>
<sequence>MNTNETKAKIWAICVEKGLFNTIKSENLSQIQGMFETIIKNYEKFPPSQNIFDKVIDSLSIEIQKTYASYEEKQKEYETLLVNPVPKTINFADNKDEHLENLVQIVEEKQKERQMIFEYNTKPQMNLEDVLTKQNNILIKILESQMKILDLLKK</sequence>
<dbReference type="EMBL" id="MN738938">
    <property type="protein sequence ID" value="QHT32408.1"/>
    <property type="molecule type" value="Genomic_DNA"/>
</dbReference>
<dbReference type="AlphaFoldDB" id="A0A6C0ETT4"/>
<organism evidence="1">
    <name type="scientific">viral metagenome</name>
    <dbReference type="NCBI Taxonomy" id="1070528"/>
    <lineage>
        <taxon>unclassified sequences</taxon>
        <taxon>metagenomes</taxon>
        <taxon>organismal metagenomes</taxon>
    </lineage>
</organism>
<proteinExistence type="predicted"/>
<name>A0A6C0ETT4_9ZZZZ</name>